<feature type="compositionally biased region" description="Pro residues" evidence="1">
    <location>
        <begin position="1"/>
        <end position="10"/>
    </location>
</feature>
<organism evidence="2 3">
    <name type="scientific">Lentinus brumalis</name>
    <dbReference type="NCBI Taxonomy" id="2498619"/>
    <lineage>
        <taxon>Eukaryota</taxon>
        <taxon>Fungi</taxon>
        <taxon>Dikarya</taxon>
        <taxon>Basidiomycota</taxon>
        <taxon>Agaricomycotina</taxon>
        <taxon>Agaricomycetes</taxon>
        <taxon>Polyporales</taxon>
        <taxon>Polyporaceae</taxon>
        <taxon>Lentinus</taxon>
    </lineage>
</organism>
<dbReference type="EMBL" id="KZ857385">
    <property type="protein sequence ID" value="RDX54127.1"/>
    <property type="molecule type" value="Genomic_DNA"/>
</dbReference>
<protein>
    <submittedName>
        <fullName evidence="2">Uncharacterized protein</fullName>
    </submittedName>
</protein>
<evidence type="ECO:0000313" key="3">
    <source>
        <dbReference type="Proteomes" id="UP000256964"/>
    </source>
</evidence>
<dbReference type="Proteomes" id="UP000256964">
    <property type="component" value="Unassembled WGS sequence"/>
</dbReference>
<sequence length="95" mass="10232">MTCPASPPPSELSSTRSFRSSPKIHSNCAVSRPRSRTERRAGTGPVSLRSPRHPLGNLRSLRFSVSFHTGCLVAYHCLLSGLPPVSFSISSKSPV</sequence>
<feature type="region of interest" description="Disordered" evidence="1">
    <location>
        <begin position="1"/>
        <end position="53"/>
    </location>
</feature>
<name>A0A371DNJ7_9APHY</name>
<evidence type="ECO:0000256" key="1">
    <source>
        <dbReference type="SAM" id="MobiDB-lite"/>
    </source>
</evidence>
<proteinExistence type="predicted"/>
<accession>A0A371DNJ7</accession>
<dbReference type="AlphaFoldDB" id="A0A371DNJ7"/>
<gene>
    <name evidence="2" type="ORF">OH76DRAFT_1065529</name>
</gene>
<reference evidence="2 3" key="1">
    <citation type="journal article" date="2018" name="Biotechnol. Biofuels">
        <title>Integrative visual omics of the white-rot fungus Polyporus brumalis exposes the biotechnological potential of its oxidative enzymes for delignifying raw plant biomass.</title>
        <authorList>
            <person name="Miyauchi S."/>
            <person name="Rancon A."/>
            <person name="Drula E."/>
            <person name="Hage H."/>
            <person name="Chaduli D."/>
            <person name="Favel A."/>
            <person name="Grisel S."/>
            <person name="Henrissat B."/>
            <person name="Herpoel-Gimbert I."/>
            <person name="Ruiz-Duenas F.J."/>
            <person name="Chevret D."/>
            <person name="Hainaut M."/>
            <person name="Lin J."/>
            <person name="Wang M."/>
            <person name="Pangilinan J."/>
            <person name="Lipzen A."/>
            <person name="Lesage-Meessen L."/>
            <person name="Navarro D."/>
            <person name="Riley R."/>
            <person name="Grigoriev I.V."/>
            <person name="Zhou S."/>
            <person name="Raouche S."/>
            <person name="Rosso M.N."/>
        </authorList>
    </citation>
    <scope>NUCLEOTIDE SEQUENCE [LARGE SCALE GENOMIC DNA]</scope>
    <source>
        <strain evidence="2 3">BRFM 1820</strain>
    </source>
</reference>
<keyword evidence="3" id="KW-1185">Reference proteome</keyword>
<evidence type="ECO:0000313" key="2">
    <source>
        <dbReference type="EMBL" id="RDX54127.1"/>
    </source>
</evidence>
<feature type="compositionally biased region" description="Low complexity" evidence="1">
    <location>
        <begin position="11"/>
        <end position="21"/>
    </location>
</feature>